<organism evidence="5 6">
    <name type="scientific">Cohnella faecalis</name>
    <dbReference type="NCBI Taxonomy" id="2315694"/>
    <lineage>
        <taxon>Bacteria</taxon>
        <taxon>Bacillati</taxon>
        <taxon>Bacillota</taxon>
        <taxon>Bacilli</taxon>
        <taxon>Bacillales</taxon>
        <taxon>Paenibacillaceae</taxon>
        <taxon>Cohnella</taxon>
    </lineage>
</organism>
<evidence type="ECO:0000313" key="6">
    <source>
        <dbReference type="Proteomes" id="UP000266340"/>
    </source>
</evidence>
<reference evidence="5 6" key="1">
    <citation type="submission" date="2018-09" db="EMBL/GenBank/DDBJ databases">
        <title>Cohnella cavernae sp. nov., isolated from a karst cave.</title>
        <authorList>
            <person name="Zhu H."/>
        </authorList>
    </citation>
    <scope>NUCLEOTIDE SEQUENCE [LARGE SCALE GENOMIC DNA]</scope>
    <source>
        <strain evidence="5 6">K2E09-144</strain>
    </source>
</reference>
<dbReference type="AlphaFoldDB" id="A0A398CM52"/>
<dbReference type="Pfam" id="PF12833">
    <property type="entry name" value="HTH_18"/>
    <property type="match status" value="1"/>
</dbReference>
<dbReference type="SUPFAM" id="SSF51215">
    <property type="entry name" value="Regulatory protein AraC"/>
    <property type="match status" value="1"/>
</dbReference>
<dbReference type="PANTHER" id="PTHR43280">
    <property type="entry name" value="ARAC-FAMILY TRANSCRIPTIONAL REGULATOR"/>
    <property type="match status" value="1"/>
</dbReference>
<keyword evidence="3" id="KW-0804">Transcription</keyword>
<dbReference type="InterPro" id="IPR018060">
    <property type="entry name" value="HTH_AraC"/>
</dbReference>
<dbReference type="EMBL" id="QXJM01000039">
    <property type="protein sequence ID" value="RIE02299.1"/>
    <property type="molecule type" value="Genomic_DNA"/>
</dbReference>
<keyword evidence="6" id="KW-1185">Reference proteome</keyword>
<dbReference type="InterPro" id="IPR037923">
    <property type="entry name" value="HTH-like"/>
</dbReference>
<proteinExistence type="predicted"/>
<evidence type="ECO:0000313" key="5">
    <source>
        <dbReference type="EMBL" id="RIE02299.1"/>
    </source>
</evidence>
<comment type="caution">
    <text evidence="5">The sequence shown here is derived from an EMBL/GenBank/DDBJ whole genome shotgun (WGS) entry which is preliminary data.</text>
</comment>
<dbReference type="Pfam" id="PF02311">
    <property type="entry name" value="AraC_binding"/>
    <property type="match status" value="1"/>
</dbReference>
<gene>
    <name evidence="5" type="ORF">D3H35_16380</name>
</gene>
<dbReference type="PANTHER" id="PTHR43280:SF28">
    <property type="entry name" value="HTH-TYPE TRANSCRIPTIONAL ACTIVATOR RHAS"/>
    <property type="match status" value="1"/>
</dbReference>
<keyword evidence="2" id="KW-0238">DNA-binding</keyword>
<dbReference type="GO" id="GO:0003700">
    <property type="term" value="F:DNA-binding transcription factor activity"/>
    <property type="evidence" value="ECO:0007669"/>
    <property type="project" value="InterPro"/>
</dbReference>
<dbReference type="Gene3D" id="1.10.10.60">
    <property type="entry name" value="Homeodomain-like"/>
    <property type="match status" value="2"/>
</dbReference>
<dbReference type="PROSITE" id="PS01124">
    <property type="entry name" value="HTH_ARAC_FAMILY_2"/>
    <property type="match status" value="1"/>
</dbReference>
<accession>A0A398CM52</accession>
<keyword evidence="1" id="KW-0805">Transcription regulation</keyword>
<dbReference type="OrthoDB" id="9780667at2"/>
<dbReference type="InterPro" id="IPR009057">
    <property type="entry name" value="Homeodomain-like_sf"/>
</dbReference>
<dbReference type="SUPFAM" id="SSF46689">
    <property type="entry name" value="Homeodomain-like"/>
    <property type="match status" value="2"/>
</dbReference>
<evidence type="ECO:0000256" key="1">
    <source>
        <dbReference type="ARBA" id="ARBA00023015"/>
    </source>
</evidence>
<feature type="domain" description="HTH araC/xylS-type" evidence="4">
    <location>
        <begin position="176"/>
        <end position="273"/>
    </location>
</feature>
<dbReference type="SMART" id="SM00342">
    <property type="entry name" value="HTH_ARAC"/>
    <property type="match status" value="1"/>
</dbReference>
<dbReference type="GO" id="GO:0043565">
    <property type="term" value="F:sequence-specific DNA binding"/>
    <property type="evidence" value="ECO:0007669"/>
    <property type="project" value="InterPro"/>
</dbReference>
<protein>
    <submittedName>
        <fullName evidence="5">AraC family transcriptional regulator</fullName>
    </submittedName>
</protein>
<dbReference type="InterPro" id="IPR003313">
    <property type="entry name" value="AraC-bd"/>
</dbReference>
<name>A0A398CM52_9BACL</name>
<dbReference type="Proteomes" id="UP000266340">
    <property type="component" value="Unassembled WGS sequence"/>
</dbReference>
<evidence type="ECO:0000256" key="2">
    <source>
        <dbReference type="ARBA" id="ARBA00023125"/>
    </source>
</evidence>
<dbReference type="RefSeq" id="WP_119150340.1">
    <property type="nucleotide sequence ID" value="NZ_JBHSOV010000028.1"/>
</dbReference>
<sequence length="291" mass="33046">MTINYFTILLNHLEQMQIEVASAADSIVDEASLKARDVVYDCNRLLFVKEGRGKLYSQGEEVVLEPGVFCMQLSGMPHRLVLEPGSRMRLQWCHFRSSYGDREIFRTLQIPFHVCVENPEEVSRLFERIIEGLASDKVTARIRMKGVMLDLIGIFLELLPDGVDDPKGSQDLQKIDIVLKYIEDHLSDNITVEDLAGQVYLHPNYFIVFFKGLLGYSPIQYVNQRRMELAKALLVQPECNVSDVANRVGMQIYYFSRMFKVHTGLTPSRYRKQALAITASGPEPAAGKGKP</sequence>
<evidence type="ECO:0000259" key="4">
    <source>
        <dbReference type="PROSITE" id="PS01124"/>
    </source>
</evidence>
<evidence type="ECO:0000256" key="3">
    <source>
        <dbReference type="ARBA" id="ARBA00023163"/>
    </source>
</evidence>